<keyword evidence="1" id="KW-0812">Transmembrane</keyword>
<dbReference type="InterPro" id="IPR053156">
    <property type="entry name" value="T6SS_TssM-like"/>
</dbReference>
<feature type="domain" description="Type VI secretion system IcmF C-terminal" evidence="2">
    <location>
        <begin position="988"/>
        <end position="1094"/>
    </location>
</feature>
<dbReference type="InterPro" id="IPR009612">
    <property type="entry name" value="IcmF-rel"/>
</dbReference>
<feature type="domain" description="IcmF-related" evidence="3">
    <location>
        <begin position="416"/>
        <end position="732"/>
    </location>
</feature>
<dbReference type="InterPro" id="IPR010623">
    <property type="entry name" value="IcmF_C"/>
</dbReference>
<protein>
    <submittedName>
        <fullName evidence="5">Type VI secretion protein VasK</fullName>
    </submittedName>
</protein>
<keyword evidence="1" id="KW-0472">Membrane</keyword>
<evidence type="ECO:0000259" key="3">
    <source>
        <dbReference type="Pfam" id="PF06761"/>
    </source>
</evidence>
<evidence type="ECO:0000259" key="4">
    <source>
        <dbReference type="Pfam" id="PF21070"/>
    </source>
</evidence>
<dbReference type="PANTHER" id="PTHR36153:SF1">
    <property type="entry name" value="TYPE VI SECRETION SYSTEM COMPONENT TSSM1"/>
    <property type="match status" value="1"/>
</dbReference>
<dbReference type="Pfam" id="PF06761">
    <property type="entry name" value="IcmF-related"/>
    <property type="match status" value="1"/>
</dbReference>
<feature type="transmembrane region" description="Helical" evidence="1">
    <location>
        <begin position="7"/>
        <end position="28"/>
    </location>
</feature>
<evidence type="ECO:0000313" key="5">
    <source>
        <dbReference type="EMBL" id="VGL40583.1"/>
    </source>
</evidence>
<dbReference type="PANTHER" id="PTHR36153">
    <property type="entry name" value="INNER MEMBRANE PROTEIN-RELATED"/>
    <property type="match status" value="1"/>
</dbReference>
<feature type="domain" description="Type VI secretion system component TssM1 helical" evidence="4">
    <location>
        <begin position="879"/>
        <end position="984"/>
    </location>
</feature>
<dbReference type="EMBL" id="CAAHCR010000001">
    <property type="protein sequence ID" value="VGL40583.1"/>
    <property type="molecule type" value="Genomic_DNA"/>
</dbReference>
<sequence length="1162" mass="128942">MNIPGNGLGRFCLAGLTLAGMAAIWWGITRYGGMLNINTRGEQVLAFVLVCLALVFVFYLPAMSRRVKESLYRRQSQQDSVLPGEEGRVALTPPHHITVGEIRQTLRYQYGRAWSRKVRILLIIGSVRDVEQLTPKLTQELWQEDQGTLLLWGGDPGAAVDNAWFTALRKLRYRPADGMVWVTSGFDGVLTTMNRTKPRLTPDEMDSVSHSLKLRYEALGWKLPLYVWSLYEGGNEKNGRITQPVGCLLPAGCTPQIVAEQFTALASLLIEQGIQQICGQPQHNFLLALADQLTRKPETVTEPLSVLLNPYRPQPLAGVVFSEASVEAGRSVRHHWGRDNRWETIPDSVLWLPAGLRPRKQGVNWMRGMSVAAAALMLLWAASMTVSFIANRHLVAIAQQQVQQASAGKQPLAVRLHALSALQKTLSQLEYRSQHGAPWYLRAGLSQNDDLLAALFPRYGEMAQPLLRDAAAHHLEEQLTAFVQLPPDSPLREKMTKTAYGQLKQYLMLTRPEKMDAAWFATTLMQDWPQRSGIADAVWQGSGPSLLAFYAASLASHPQWRLPVDDGLVSQVRTRLIRQLGQRNSESTLYQKMLAQVANQYADMRLADMTADTDASRLFSTDEVVPGMFTRQAWEQAVQPAIEKVVAERRDEMDWVLSDTKQTAAQSTSPEALRARLAERYFADFSGAWLDFLNSLRWQRAATLSDAIDQLTLMADVRQSPLVALMNTLSVQGRTGQTGEAIADSLVKSARQLFNRDNPPAIDQQSGSRGPLDATFGPVLALLDNRDGGTPTSRLSLQTFLTRVTQVRLRLQQVTNATDPQAMTRLLAQTVFQGKAVDLTETRDYGSLVAAGLGQEWSGFGQTLFVRPMEQAWQQVLTPAAESLNAQWRSAVVEDWNSAFGGRYPFKNTSSEVSLPLLAKYLDSETGRIARFLQTRLNGVLHKEGSRWMADSINAQGLTFNPAFLQAMNTLSHLSDVAFANGEAGLHFALRPGTADGVMQTELVIDNQKLVYMNQMPVWRRFSWPADTEAPGASLSWISTRAGTRQYGDFPGAWGWIRLLDKAVVSAYPGTSSSWSLSWKAPDGLFLNYTLRTEAGEGPLALLALRNFTLPETIFSVRASAERVPLTDDIHPAKRDTEPSPSLIGVDLQRQASFAHGRPTAN</sequence>
<evidence type="ECO:0000256" key="1">
    <source>
        <dbReference type="SAM" id="Phobius"/>
    </source>
</evidence>
<keyword evidence="1" id="KW-1133">Transmembrane helix</keyword>
<feature type="transmembrane region" description="Helical" evidence="1">
    <location>
        <begin position="369"/>
        <end position="390"/>
    </location>
</feature>
<dbReference type="Pfam" id="PF21070">
    <property type="entry name" value="IcmF_helical"/>
    <property type="match status" value="1"/>
</dbReference>
<accession>A0A486MYB3</accession>
<proteinExistence type="predicted"/>
<dbReference type="Pfam" id="PF06744">
    <property type="entry name" value="IcmF_C"/>
    <property type="match status" value="1"/>
</dbReference>
<reference evidence="5" key="1">
    <citation type="submission" date="2019-03" db="EMBL/GenBank/DDBJ databases">
        <authorList>
            <consortium name="Pathogen Informatics"/>
        </authorList>
    </citation>
    <scope>NUCLEOTIDE SEQUENCE</scope>
    <source>
        <strain evidence="5">5012STDY7626445</strain>
    </source>
</reference>
<dbReference type="InterPro" id="IPR048677">
    <property type="entry name" value="TssM1_hel"/>
</dbReference>
<gene>
    <name evidence="5" type="ORF">SAMEA4873647_00399</name>
</gene>
<evidence type="ECO:0000259" key="2">
    <source>
        <dbReference type="Pfam" id="PF06744"/>
    </source>
</evidence>
<dbReference type="AlphaFoldDB" id="A0A486MYB3"/>
<feature type="transmembrane region" description="Helical" evidence="1">
    <location>
        <begin position="44"/>
        <end position="64"/>
    </location>
</feature>
<organism evidence="5">
    <name type="scientific">Klebsiella pneumoniae</name>
    <dbReference type="NCBI Taxonomy" id="573"/>
    <lineage>
        <taxon>Bacteria</taxon>
        <taxon>Pseudomonadati</taxon>
        <taxon>Pseudomonadota</taxon>
        <taxon>Gammaproteobacteria</taxon>
        <taxon>Enterobacterales</taxon>
        <taxon>Enterobacteriaceae</taxon>
        <taxon>Klebsiella/Raoultella group</taxon>
        <taxon>Klebsiella</taxon>
        <taxon>Klebsiella pneumoniae complex</taxon>
    </lineage>
</organism>
<name>A0A486MYB3_KLEPN</name>